<organism evidence="2 3">
    <name type="scientific">Trinickia soli</name>
    <dbReference type="NCBI Taxonomy" id="380675"/>
    <lineage>
        <taxon>Bacteria</taxon>
        <taxon>Pseudomonadati</taxon>
        <taxon>Pseudomonadota</taxon>
        <taxon>Betaproteobacteria</taxon>
        <taxon>Burkholderiales</taxon>
        <taxon>Burkholderiaceae</taxon>
        <taxon>Trinickia</taxon>
    </lineage>
</organism>
<evidence type="ECO:0000256" key="1">
    <source>
        <dbReference type="SAM" id="MobiDB-lite"/>
    </source>
</evidence>
<feature type="compositionally biased region" description="Acidic residues" evidence="1">
    <location>
        <begin position="12"/>
        <end position="33"/>
    </location>
</feature>
<gene>
    <name evidence="2" type="ORF">C0Z19_25885</name>
</gene>
<feature type="region of interest" description="Disordered" evidence="1">
    <location>
        <begin position="1"/>
        <end position="34"/>
    </location>
</feature>
<proteinExistence type="predicted"/>
<dbReference type="AlphaFoldDB" id="A0A2N7VH03"/>
<name>A0A2N7VH03_9BURK</name>
<evidence type="ECO:0000313" key="2">
    <source>
        <dbReference type="EMBL" id="PMS16432.1"/>
    </source>
</evidence>
<comment type="caution">
    <text evidence="2">The sequence shown here is derived from an EMBL/GenBank/DDBJ whole genome shotgun (WGS) entry which is preliminary data.</text>
</comment>
<sequence length="123" mass="11666">MAGAEATAPTEDACEAAGEDAGAEDADAAEDTDAGFPACTPLGLAAAAGGEASAAVADAAPEALPEAADGAASLLTTAPVASSGGTFSTAPSFNRLGSLRINADGFASKMAFAARLITALSCD</sequence>
<keyword evidence="3" id="KW-1185">Reference proteome</keyword>
<reference evidence="2 3" key="1">
    <citation type="submission" date="2018-01" db="EMBL/GenBank/DDBJ databases">
        <title>Whole genome analyses suggest that Burkholderia sensu lato contains two further novel genera in the rhizoxinica-symbiotica group Mycetohabitans gen. nov., and Trinickia gen. nov.: implications for the evolution of diazotrophy and nodulation in the Burkholderiaceae.</title>
        <authorList>
            <person name="Estrada-de los Santos P."/>
            <person name="Palmer M."/>
            <person name="Chavez-Ramirez B."/>
            <person name="Beukes C."/>
            <person name="Steenkamp E.T."/>
            <person name="Hirsch A.M."/>
            <person name="Manyaka P."/>
            <person name="Maluk M."/>
            <person name="Lafos M."/>
            <person name="Crook M."/>
            <person name="Gross E."/>
            <person name="Simon M.F."/>
            <person name="Bueno dos Reis Junior F."/>
            <person name="Poole P.S."/>
            <person name="Venter S.N."/>
            <person name="James E.K."/>
        </authorList>
    </citation>
    <scope>NUCLEOTIDE SEQUENCE [LARGE SCALE GENOMIC DNA]</scope>
    <source>
        <strain evidence="2 3">GP25-8</strain>
    </source>
</reference>
<accession>A0A2N7VH03</accession>
<dbReference type="EMBL" id="PNYB01000035">
    <property type="protein sequence ID" value="PMS16432.1"/>
    <property type="molecule type" value="Genomic_DNA"/>
</dbReference>
<evidence type="ECO:0000313" key="3">
    <source>
        <dbReference type="Proteomes" id="UP000235347"/>
    </source>
</evidence>
<dbReference type="Proteomes" id="UP000235347">
    <property type="component" value="Unassembled WGS sequence"/>
</dbReference>
<protein>
    <submittedName>
        <fullName evidence="2">Uncharacterized protein</fullName>
    </submittedName>
</protein>